<dbReference type="PANTHER" id="PTHR44040:SF1">
    <property type="entry name" value="RETINOBLASTOMA-BINDING PROTEIN 5"/>
    <property type="match status" value="1"/>
</dbReference>
<accession>A0A1I7XU96</accession>
<dbReference type="Gene3D" id="3.40.50.80">
    <property type="entry name" value="Nucleotide-binding domain of ferredoxin-NADP reductase (FNR) module"/>
    <property type="match status" value="1"/>
</dbReference>
<dbReference type="PROSITE" id="PS50294">
    <property type="entry name" value="WD_REPEATS_REGION"/>
    <property type="match status" value="1"/>
</dbReference>
<evidence type="ECO:0000256" key="3">
    <source>
        <dbReference type="ARBA" id="ARBA00004123"/>
    </source>
</evidence>
<dbReference type="Gene3D" id="1.10.10.10">
    <property type="entry name" value="Winged helix-like DNA-binding domain superfamily/Winged helix DNA-binding domain"/>
    <property type="match status" value="1"/>
</dbReference>
<dbReference type="InterPro" id="IPR001433">
    <property type="entry name" value="OxRdtase_FAD/NAD-bd"/>
</dbReference>
<reference evidence="23" key="1">
    <citation type="submission" date="2016-11" db="UniProtKB">
        <authorList>
            <consortium name="WormBaseParasite"/>
        </authorList>
    </citation>
    <scope>IDENTIFICATION</scope>
</reference>
<dbReference type="InterPro" id="IPR039261">
    <property type="entry name" value="FNR_nucleotide-bd"/>
</dbReference>
<dbReference type="InterPro" id="IPR017938">
    <property type="entry name" value="Riboflavin_synthase-like_b-brl"/>
</dbReference>
<evidence type="ECO:0000256" key="4">
    <source>
        <dbReference type="ARBA" id="ARBA00004286"/>
    </source>
</evidence>
<keyword evidence="11" id="KW-0560">Oxidoreductase</keyword>
<evidence type="ECO:0000256" key="2">
    <source>
        <dbReference type="ARBA" id="ARBA00001974"/>
    </source>
</evidence>
<dbReference type="Pfam" id="PF00538">
    <property type="entry name" value="Linker_histone"/>
    <property type="match status" value="1"/>
</dbReference>
<dbReference type="InterPro" id="IPR008254">
    <property type="entry name" value="Flavodoxin/NO_synth"/>
</dbReference>
<evidence type="ECO:0000256" key="9">
    <source>
        <dbReference type="ARBA" id="ARBA00022827"/>
    </source>
</evidence>
<dbReference type="PROSITE" id="PS51504">
    <property type="entry name" value="H15"/>
    <property type="match status" value="1"/>
</dbReference>
<keyword evidence="9" id="KW-0274">FAD</keyword>
<proteinExistence type="predicted"/>
<dbReference type="Pfam" id="PF00175">
    <property type="entry name" value="NAD_binding_1"/>
    <property type="match status" value="1"/>
</dbReference>
<dbReference type="GO" id="GO:0010181">
    <property type="term" value="F:FMN binding"/>
    <property type="evidence" value="ECO:0007669"/>
    <property type="project" value="InterPro"/>
</dbReference>
<comment type="cofactor">
    <cofactor evidence="1">
        <name>FMN</name>
        <dbReference type="ChEBI" id="CHEBI:58210"/>
    </cofactor>
</comment>
<keyword evidence="7" id="KW-0285">Flavoprotein</keyword>
<evidence type="ECO:0000259" key="19">
    <source>
        <dbReference type="PROSITE" id="PS50902"/>
    </source>
</evidence>
<keyword evidence="18" id="KW-0472">Membrane</keyword>
<dbReference type="InterPro" id="IPR036390">
    <property type="entry name" value="WH_DNA-bd_sf"/>
</dbReference>
<feature type="domain" description="H15" evidence="21">
    <location>
        <begin position="1126"/>
        <end position="1202"/>
    </location>
</feature>
<feature type="region of interest" description="Disordered" evidence="17">
    <location>
        <begin position="504"/>
        <end position="527"/>
    </location>
</feature>
<dbReference type="SUPFAM" id="SSF63380">
    <property type="entry name" value="Riboflavin synthase domain-like"/>
    <property type="match status" value="1"/>
</dbReference>
<dbReference type="FunFam" id="1.10.10.10:FF:000140">
    <property type="entry name" value="Histone H1.0"/>
    <property type="match status" value="1"/>
</dbReference>
<dbReference type="PANTHER" id="PTHR44040">
    <property type="entry name" value="RETINOBLASTOMA-BINDING PROTEIN 5"/>
    <property type="match status" value="1"/>
</dbReference>
<dbReference type="PROSITE" id="PS50902">
    <property type="entry name" value="FLAVODOXIN_LIKE"/>
    <property type="match status" value="1"/>
</dbReference>
<feature type="region of interest" description="Disordered" evidence="17">
    <location>
        <begin position="1221"/>
        <end position="1273"/>
    </location>
</feature>
<evidence type="ECO:0000256" key="10">
    <source>
        <dbReference type="ARBA" id="ARBA00022857"/>
    </source>
</evidence>
<dbReference type="Pfam" id="PF00400">
    <property type="entry name" value="WD40"/>
    <property type="match status" value="2"/>
</dbReference>
<dbReference type="SMART" id="SM00320">
    <property type="entry name" value="WD40"/>
    <property type="match status" value="5"/>
</dbReference>
<dbReference type="PRINTS" id="PR00371">
    <property type="entry name" value="FPNCR"/>
</dbReference>
<dbReference type="SUPFAM" id="SSF50978">
    <property type="entry name" value="WD40 repeat-like"/>
    <property type="match status" value="1"/>
</dbReference>
<feature type="domain" description="Flavodoxin-like" evidence="19">
    <location>
        <begin position="535"/>
        <end position="723"/>
    </location>
</feature>
<evidence type="ECO:0000256" key="13">
    <source>
        <dbReference type="ARBA" id="ARBA00023242"/>
    </source>
</evidence>
<keyword evidence="5" id="KW-0158">Chromosome</keyword>
<feature type="compositionally biased region" description="Basic residues" evidence="17">
    <location>
        <begin position="1259"/>
        <end position="1273"/>
    </location>
</feature>
<evidence type="ECO:0000256" key="8">
    <source>
        <dbReference type="ARBA" id="ARBA00022737"/>
    </source>
</evidence>
<feature type="compositionally biased region" description="Polar residues" evidence="17">
    <location>
        <begin position="1225"/>
        <end position="1235"/>
    </location>
</feature>
<dbReference type="InterPro" id="IPR029039">
    <property type="entry name" value="Flavoprotein-like_sf"/>
</dbReference>
<organism evidence="22 23">
    <name type="scientific">Heterorhabditis bacteriophora</name>
    <name type="common">Entomopathogenic nematode worm</name>
    <dbReference type="NCBI Taxonomy" id="37862"/>
    <lineage>
        <taxon>Eukaryota</taxon>
        <taxon>Metazoa</taxon>
        <taxon>Ecdysozoa</taxon>
        <taxon>Nematoda</taxon>
        <taxon>Chromadorea</taxon>
        <taxon>Rhabditida</taxon>
        <taxon>Rhabditina</taxon>
        <taxon>Rhabditomorpha</taxon>
        <taxon>Strongyloidea</taxon>
        <taxon>Heterorhabditidae</taxon>
        <taxon>Heterorhabditis</taxon>
    </lineage>
</organism>
<comment type="cofactor">
    <cofactor evidence="2">
        <name>FAD</name>
        <dbReference type="ChEBI" id="CHEBI:57692"/>
    </cofactor>
</comment>
<dbReference type="Proteomes" id="UP000095283">
    <property type="component" value="Unplaced"/>
</dbReference>
<dbReference type="WBParaSite" id="Hba_20917">
    <property type="protein sequence ID" value="Hba_20917"/>
    <property type="gene ID" value="Hba_20917"/>
</dbReference>
<evidence type="ECO:0000256" key="1">
    <source>
        <dbReference type="ARBA" id="ARBA00001917"/>
    </source>
</evidence>
<keyword evidence="8" id="KW-0677">Repeat</keyword>
<dbReference type="GO" id="GO:0030586">
    <property type="term" value="F:[methionine synthase] reductase (NADPH) activity"/>
    <property type="evidence" value="ECO:0007669"/>
    <property type="project" value="UniProtKB-EC"/>
</dbReference>
<dbReference type="InterPro" id="IPR037850">
    <property type="entry name" value="RBBP5/Swd1"/>
</dbReference>
<dbReference type="GO" id="GO:0000786">
    <property type="term" value="C:nucleosome"/>
    <property type="evidence" value="ECO:0007669"/>
    <property type="project" value="InterPro"/>
</dbReference>
<dbReference type="InterPro" id="IPR023173">
    <property type="entry name" value="NADPH_Cyt_P450_Rdtase_alpha"/>
</dbReference>
<dbReference type="InterPro" id="IPR001680">
    <property type="entry name" value="WD40_rpt"/>
</dbReference>
<dbReference type="Gene3D" id="2.130.10.10">
    <property type="entry name" value="YVTN repeat-like/Quinoprotein amine dehydrogenase"/>
    <property type="match status" value="1"/>
</dbReference>
<evidence type="ECO:0000256" key="11">
    <source>
        <dbReference type="ARBA" id="ARBA00023002"/>
    </source>
</evidence>
<dbReference type="SMART" id="SM00526">
    <property type="entry name" value="H15"/>
    <property type="match status" value="1"/>
</dbReference>
<evidence type="ECO:0000259" key="20">
    <source>
        <dbReference type="PROSITE" id="PS51384"/>
    </source>
</evidence>
<dbReference type="Gene3D" id="1.20.990.10">
    <property type="entry name" value="NADPH-cytochrome p450 Reductase, Chain A, domain 3"/>
    <property type="match status" value="1"/>
</dbReference>
<feature type="transmembrane region" description="Helical" evidence="18">
    <location>
        <begin position="622"/>
        <end position="641"/>
    </location>
</feature>
<dbReference type="SUPFAM" id="SSF46785">
    <property type="entry name" value="Winged helix' DNA-binding domain"/>
    <property type="match status" value="1"/>
</dbReference>
<feature type="domain" description="FAD-binding FR-type" evidence="20">
    <location>
        <begin position="729"/>
        <end position="959"/>
    </location>
</feature>
<evidence type="ECO:0000259" key="21">
    <source>
        <dbReference type="PROSITE" id="PS51504"/>
    </source>
</evidence>
<evidence type="ECO:0000256" key="5">
    <source>
        <dbReference type="ARBA" id="ARBA00022454"/>
    </source>
</evidence>
<dbReference type="Pfam" id="PF00667">
    <property type="entry name" value="FAD_binding_1"/>
    <property type="match status" value="1"/>
</dbReference>
<evidence type="ECO:0000256" key="6">
    <source>
        <dbReference type="ARBA" id="ARBA00022574"/>
    </source>
</evidence>
<dbReference type="PROSITE" id="PS51384">
    <property type="entry name" value="FAD_FR"/>
    <property type="match status" value="1"/>
</dbReference>
<keyword evidence="22" id="KW-1185">Reference proteome</keyword>
<evidence type="ECO:0000313" key="22">
    <source>
        <dbReference type="Proteomes" id="UP000095283"/>
    </source>
</evidence>
<keyword evidence="18" id="KW-0812">Transmembrane</keyword>
<dbReference type="GO" id="GO:0048188">
    <property type="term" value="C:Set1C/COMPASS complex"/>
    <property type="evidence" value="ECO:0007669"/>
    <property type="project" value="InterPro"/>
</dbReference>
<comment type="subcellular location">
    <subcellularLocation>
        <location evidence="4">Chromosome</location>
    </subcellularLocation>
    <subcellularLocation>
        <location evidence="3">Nucleus</location>
    </subcellularLocation>
</comment>
<keyword evidence="6 16" id="KW-0853">WD repeat</keyword>
<feature type="repeat" description="WD" evidence="16">
    <location>
        <begin position="65"/>
        <end position="106"/>
    </location>
</feature>
<dbReference type="CDD" id="cd00073">
    <property type="entry name" value="H15"/>
    <property type="match status" value="1"/>
</dbReference>
<evidence type="ECO:0000256" key="18">
    <source>
        <dbReference type="SAM" id="Phobius"/>
    </source>
</evidence>
<keyword evidence="13" id="KW-0539">Nucleus</keyword>
<dbReference type="AlphaFoldDB" id="A0A1I7XU96"/>
<keyword evidence="12" id="KW-0238">DNA-binding</keyword>
<dbReference type="GO" id="GO:0006334">
    <property type="term" value="P:nucleosome assembly"/>
    <property type="evidence" value="ECO:0007669"/>
    <property type="project" value="InterPro"/>
</dbReference>
<dbReference type="EC" id="1.16.1.8" evidence="14"/>
<evidence type="ECO:0000256" key="15">
    <source>
        <dbReference type="ARBA" id="ARBA00040659"/>
    </source>
</evidence>
<dbReference type="PROSITE" id="PS00678">
    <property type="entry name" value="WD_REPEATS_1"/>
    <property type="match status" value="1"/>
</dbReference>
<dbReference type="SUPFAM" id="SSF52218">
    <property type="entry name" value="Flavoproteins"/>
    <property type="match status" value="1"/>
</dbReference>
<sequence>MMNAELLERNFGVQFPEELDGTLDLQNGSANCCKFNRWGTLVAVGSTDGRVFIFDFVTKGIVKTWTAHALPVSSLSWSRDGRKLLTASADTTVAIWDVLQGTAVHKLKFSAMVVSAVFNPRNDNQVLVLQLNYPPSLEELNPRSQRILVNDIPGTVEDGVTAIAFDRRAKYIITGTSKGKLVVYDSSTLRMLSCGKQNSVQQIRQIVIPRRGNFILTNSQDRVIRTYNLDDLLMLQNGATIEPKHRVLDIVNKAAWKAVCTDSEGDYICGASTKAHSLYVWERTTGTLIKILHGTKGESLLDVQWHPTRPVILSVANGMISVWTQAHVENWSAFAPEFTELEENAKYMEREGEFDMEDEDAEEEGKDNEQVRHCITADKQLKQSNNYSSLNNIYTQIVLDSFFLLVACTLFLKDSDEEEIDVVSMRPSELLCSSDEEDIANLLPDITLKKGPLWFLPITPEIENPEVNPAAFMGKTLLGIIFLLVYSLYEMPTLFVDVRRPSSQLTGGMEEDSRKRMAPGAKPGPKGHMSVDGDFLIAYGSQTGQAESIAKQIKERTEQLGLKPRLFTLDDNEKQFHIEKERFIVIVVSSTGDGDAPENAARFVRRISRRTLEVNFLHGLNYALLGAVFVSACSIIGMVSFRTCEIHRIFNLNVSLGSFRCVSLFNLAILFPYNVFFVILGNEKLSVDENLRVPIAPQPFLASTVSHEKLDSEHGIPWQNACKMVGIASAPYVVTVVGTAIVTDPDVPKPKREIIIDIGEHFSELPYEPGDAFYFITPNPTHEVNYLLHRMGILPLADQKCTVSVDPTTQKINATIPGHIPPNSSLRYLFTHCLDIRRAPGRPLLRVLAENASDSSERRRLLELCSAQGMNEFTIFIRQAGLSVADVLFAFPSVKPPVDRLIGEIYRLPTSMYDYVTCIIHVFYFRYPRKGLASEWLSNLHVGDKIQMMRKEPARFRLPPPPAPPSSASQIPLLMVGPGTGVAVFLAFCQHLLKNKLFEPKNFPIVPRYLFFGCRNLEKDALYKDELESYVREGVLTELVFCESRGDGARPKYVQDALRQKTKEVCDFLLLNDESNPSRIFICGDAKGMSKDVWQCFHDIIKDGMSRDYPVMSAVVCGKSSRKMASHPSYSSMIKGAISNLKERSGSSKIAILKYILLNYNLGQNIIQVNAHLRQALKRGIVKGELKLVKGTNVSGSFRLVEKSMTIKNVVKRSSAIKPGGNKIVTPTTKSNAENKSIDLKATTKLKAEKKSSTNFKTPKAKKGSTKTKTKEA</sequence>
<dbReference type="InterPro" id="IPR003097">
    <property type="entry name" value="CysJ-like_FAD-binding"/>
</dbReference>
<dbReference type="PROSITE" id="PS50082">
    <property type="entry name" value="WD_REPEATS_2"/>
    <property type="match status" value="1"/>
</dbReference>
<dbReference type="InterPro" id="IPR005818">
    <property type="entry name" value="Histone_H1/H5_H15"/>
</dbReference>
<dbReference type="InterPro" id="IPR017927">
    <property type="entry name" value="FAD-bd_FR_type"/>
</dbReference>
<keyword evidence="10" id="KW-0521">NADP</keyword>
<feature type="transmembrane region" description="Helical" evidence="18">
    <location>
        <begin position="662"/>
        <end position="681"/>
    </location>
</feature>
<dbReference type="FunFam" id="1.20.990.10:FF:000007">
    <property type="entry name" value="Methionine synthase reductase"/>
    <property type="match status" value="1"/>
</dbReference>
<evidence type="ECO:0000313" key="23">
    <source>
        <dbReference type="WBParaSite" id="Hba_20917"/>
    </source>
</evidence>
<evidence type="ECO:0000256" key="12">
    <source>
        <dbReference type="ARBA" id="ARBA00023125"/>
    </source>
</evidence>
<dbReference type="Pfam" id="PF00258">
    <property type="entry name" value="Flavodoxin_1"/>
    <property type="match status" value="1"/>
</dbReference>
<evidence type="ECO:0000256" key="7">
    <source>
        <dbReference type="ARBA" id="ARBA00022630"/>
    </source>
</evidence>
<dbReference type="InterPro" id="IPR036322">
    <property type="entry name" value="WD40_repeat_dom_sf"/>
</dbReference>
<dbReference type="GO" id="GO:0005829">
    <property type="term" value="C:cytosol"/>
    <property type="evidence" value="ECO:0007669"/>
    <property type="project" value="UniProtKB-ARBA"/>
</dbReference>
<dbReference type="Gene3D" id="3.40.50.360">
    <property type="match status" value="1"/>
</dbReference>
<evidence type="ECO:0000256" key="14">
    <source>
        <dbReference type="ARBA" id="ARBA00039088"/>
    </source>
</evidence>
<dbReference type="GO" id="GO:0003677">
    <property type="term" value="F:DNA binding"/>
    <property type="evidence" value="ECO:0007669"/>
    <property type="project" value="UniProtKB-KW"/>
</dbReference>
<dbReference type="InterPro" id="IPR015943">
    <property type="entry name" value="WD40/YVTN_repeat-like_dom_sf"/>
</dbReference>
<dbReference type="InterPro" id="IPR001709">
    <property type="entry name" value="Flavoprot_Pyr_Nucl_cyt_Rdtase"/>
</dbReference>
<keyword evidence="18" id="KW-1133">Transmembrane helix</keyword>
<dbReference type="InterPro" id="IPR036388">
    <property type="entry name" value="WH-like_DNA-bd_sf"/>
</dbReference>
<evidence type="ECO:0000256" key="17">
    <source>
        <dbReference type="SAM" id="MobiDB-lite"/>
    </source>
</evidence>
<dbReference type="SUPFAM" id="SSF52343">
    <property type="entry name" value="Ferredoxin reductase-like, C-terminal NADP-linked domain"/>
    <property type="match status" value="1"/>
</dbReference>
<name>A0A1I7XU96_HETBA</name>
<protein>
    <recommendedName>
        <fullName evidence="15">Methionine synthase reductase</fullName>
        <ecNumber evidence="14">1.16.1.8</ecNumber>
    </recommendedName>
</protein>
<dbReference type="InterPro" id="IPR019775">
    <property type="entry name" value="WD40_repeat_CS"/>
</dbReference>
<evidence type="ECO:0000256" key="16">
    <source>
        <dbReference type="PROSITE-ProRule" id="PRU00221"/>
    </source>
</evidence>